<dbReference type="EMBL" id="JBBXJM010000002">
    <property type="protein sequence ID" value="KAL1411392.1"/>
    <property type="molecule type" value="Genomic_DNA"/>
</dbReference>
<evidence type="ECO:0000313" key="1">
    <source>
        <dbReference type="EMBL" id="KAL1411392.1"/>
    </source>
</evidence>
<proteinExistence type="predicted"/>
<accession>A0ABR3QA45</accession>
<dbReference type="Proteomes" id="UP001565368">
    <property type="component" value="Unassembled WGS sequence"/>
</dbReference>
<name>A0ABR3QA45_9TREE</name>
<dbReference type="GeneID" id="95983391"/>
<gene>
    <name evidence="1" type="ORF">Q8F55_002348</name>
</gene>
<evidence type="ECO:0000313" key="2">
    <source>
        <dbReference type="Proteomes" id="UP001565368"/>
    </source>
</evidence>
<reference evidence="1 2" key="1">
    <citation type="submission" date="2023-08" db="EMBL/GenBank/DDBJ databases">
        <title>Annotated Genome Sequence of Vanrija albida AlHP1.</title>
        <authorList>
            <person name="Herzog R."/>
        </authorList>
    </citation>
    <scope>NUCLEOTIDE SEQUENCE [LARGE SCALE GENOMIC DNA]</scope>
    <source>
        <strain evidence="1 2">AlHP1</strain>
    </source>
</reference>
<protein>
    <recommendedName>
        <fullName evidence="3">Secreted protein</fullName>
    </recommendedName>
</protein>
<evidence type="ECO:0008006" key="3">
    <source>
        <dbReference type="Google" id="ProtNLM"/>
    </source>
</evidence>
<sequence length="85" mass="9486">MLSCFSIPHDSAAARCFALSLSYASPSTLLVKSQNFPVTVNIAARNEAVTLPTPRRPYSSCQRLWCYLSARLRRGRSRTCPFNGF</sequence>
<comment type="caution">
    <text evidence="1">The sequence shown here is derived from an EMBL/GenBank/DDBJ whole genome shotgun (WGS) entry which is preliminary data.</text>
</comment>
<organism evidence="1 2">
    <name type="scientific">Vanrija albida</name>
    <dbReference type="NCBI Taxonomy" id="181172"/>
    <lineage>
        <taxon>Eukaryota</taxon>
        <taxon>Fungi</taxon>
        <taxon>Dikarya</taxon>
        <taxon>Basidiomycota</taxon>
        <taxon>Agaricomycotina</taxon>
        <taxon>Tremellomycetes</taxon>
        <taxon>Trichosporonales</taxon>
        <taxon>Trichosporonaceae</taxon>
        <taxon>Vanrija</taxon>
    </lineage>
</organism>
<keyword evidence="2" id="KW-1185">Reference proteome</keyword>
<dbReference type="RefSeq" id="XP_069211336.1">
    <property type="nucleotide sequence ID" value="XM_069350950.1"/>
</dbReference>